<dbReference type="Proteomes" id="UP000673975">
    <property type="component" value="Unassembled WGS sequence"/>
</dbReference>
<dbReference type="AlphaFoldDB" id="A0A8J7RPR4"/>
<sequence length="529" mass="58634">MTPYILLQEEDPGRTDPALSEEPGKTVPADMLQDLELYYSKSGRFRIEYLTSGFSAVPAEDLTGTGVPDFVEWTADYADYAFERQVVDMGFVDPTRNHGEECGNRSGAWQDTVITIRYRSFNAYGEFNPNTPFQFTVHNNFEGFPENTDPDGNVKGALKATVAHELKHVIQYATNCLQGDAGSFDWVEMDATMMENVVFPEVNDYYNYIGGTSGIFGNPRRSTPVAYSHVTWSLFYAEELGIDFWVDTWEIIRDEPLSPMIRAMRMAMADDSYNNNRAQDMPVRTESGDFLTLFIRNHLWHAASGARTSPDYGFSESVDYPDASVTENRGPVPEPYTGTGSLDRLSATYSMFYPASSQTGNLQITAEHGSGNMGVGVLAYKEDGSTAEWLIPSGSETTTGAVSPFLASNTDSFLVALVNADPEQALNYEVELSIKTVPEEFALESNYPNPFSTSGNPGTNIVFLLPEREHVTITVYDAAGRKVAVLFDDEADPGRHVVSFEPRNLASGVYIYRVHAGPVRKSGKMTFIR</sequence>
<dbReference type="InterPro" id="IPR026444">
    <property type="entry name" value="Secre_tail"/>
</dbReference>
<dbReference type="EMBL" id="JAFIDN010000002">
    <property type="protein sequence ID" value="MBP3191624.1"/>
    <property type="molecule type" value="Genomic_DNA"/>
</dbReference>
<accession>A0A8J7RPR4</accession>
<evidence type="ECO:0000313" key="1">
    <source>
        <dbReference type="EMBL" id="MBP3191624.1"/>
    </source>
</evidence>
<dbReference type="Gene3D" id="2.60.40.4070">
    <property type="match status" value="1"/>
</dbReference>
<keyword evidence="2" id="KW-1185">Reference proteome</keyword>
<comment type="caution">
    <text evidence="1">The sequence shown here is derived from an EMBL/GenBank/DDBJ whole genome shotgun (WGS) entry which is preliminary data.</text>
</comment>
<evidence type="ECO:0000313" key="2">
    <source>
        <dbReference type="Proteomes" id="UP000673975"/>
    </source>
</evidence>
<gene>
    <name evidence="1" type="ORF">NATSA_02995</name>
</gene>
<proteinExistence type="predicted"/>
<dbReference type="NCBIfam" id="TIGR04183">
    <property type="entry name" value="Por_Secre_tail"/>
    <property type="match status" value="1"/>
</dbReference>
<name>A0A8J7RPR4_9BACT</name>
<reference evidence="1" key="1">
    <citation type="submission" date="2021-02" db="EMBL/GenBank/DDBJ databases">
        <title>Natronogracilivirga saccharolytica gen. nov. sp. nov. a new anaerobic, haloalkiliphilic carbohydrate-fermenting bacterium from soda lake and proposing of Cyclonatronumiaceae fam. nov. in the phylum Balneolaeota.</title>
        <authorList>
            <person name="Zhilina T.N."/>
            <person name="Sorokin D.Y."/>
            <person name="Zavarzina D.G."/>
            <person name="Toshchakov S.V."/>
            <person name="Kublanov I.V."/>
        </authorList>
    </citation>
    <scope>NUCLEOTIDE SEQUENCE</scope>
    <source>
        <strain evidence="1">Z-1702</strain>
    </source>
</reference>
<organism evidence="1 2">
    <name type="scientific">Natronogracilivirga saccharolytica</name>
    <dbReference type="NCBI Taxonomy" id="2812953"/>
    <lineage>
        <taxon>Bacteria</taxon>
        <taxon>Pseudomonadati</taxon>
        <taxon>Balneolota</taxon>
        <taxon>Balneolia</taxon>
        <taxon>Balneolales</taxon>
        <taxon>Cyclonatronaceae</taxon>
        <taxon>Natronogracilivirga</taxon>
    </lineage>
</organism>
<protein>
    <submittedName>
        <fullName evidence="1">T9SS type A sorting domain-containing protein</fullName>
    </submittedName>
</protein>